<evidence type="ECO:0000256" key="1">
    <source>
        <dbReference type="SAM" id="Coils"/>
    </source>
</evidence>
<dbReference type="AlphaFoldDB" id="A0A336M1D2"/>
<accession>A0A336M1D2</accession>
<evidence type="ECO:0000313" key="4">
    <source>
        <dbReference type="EMBL" id="SSX23141.1"/>
    </source>
</evidence>
<dbReference type="InterPro" id="IPR013578">
    <property type="entry name" value="Peptidase_M16C_assoc"/>
</dbReference>
<dbReference type="EMBL" id="UFQS01000316">
    <property type="protein sequence ID" value="SSX02770.1"/>
    <property type="molecule type" value="Genomic_DNA"/>
</dbReference>
<gene>
    <name evidence="4" type="primary">CSON008363</name>
</gene>
<dbReference type="VEuPathDB" id="VectorBase:CSON008363"/>
<dbReference type="SUPFAM" id="SSF63411">
    <property type="entry name" value="LuxS/MPP-like metallohydrolase"/>
    <property type="match status" value="4"/>
</dbReference>
<reference evidence="4" key="2">
    <citation type="submission" date="2018-07" db="EMBL/GenBank/DDBJ databases">
        <authorList>
            <person name="Quirk P.G."/>
            <person name="Krulwich T.A."/>
        </authorList>
    </citation>
    <scope>NUCLEOTIDE SEQUENCE</scope>
</reference>
<feature type="domain" description="Peptidase M16C associated" evidence="2">
    <location>
        <begin position="458"/>
        <end position="742"/>
    </location>
</feature>
<dbReference type="GO" id="GO:0006508">
    <property type="term" value="P:proteolysis"/>
    <property type="evidence" value="ECO:0007669"/>
    <property type="project" value="InterPro"/>
</dbReference>
<organism evidence="4">
    <name type="scientific">Culicoides sonorensis</name>
    <name type="common">Biting midge</name>
    <dbReference type="NCBI Taxonomy" id="179676"/>
    <lineage>
        <taxon>Eukaryota</taxon>
        <taxon>Metazoa</taxon>
        <taxon>Ecdysozoa</taxon>
        <taxon>Arthropoda</taxon>
        <taxon>Hexapoda</taxon>
        <taxon>Insecta</taxon>
        <taxon>Pterygota</taxon>
        <taxon>Neoptera</taxon>
        <taxon>Endopterygota</taxon>
        <taxon>Diptera</taxon>
        <taxon>Nematocera</taxon>
        <taxon>Chironomoidea</taxon>
        <taxon>Ceratopogonidae</taxon>
        <taxon>Ceratopogoninae</taxon>
        <taxon>Culicoides</taxon>
        <taxon>Monoculicoides</taxon>
    </lineage>
</organism>
<protein>
    <submittedName>
        <fullName evidence="4">CSON008363 protein</fullName>
    </submittedName>
</protein>
<dbReference type="Gene3D" id="3.30.830.10">
    <property type="entry name" value="Metalloenzyme, LuxS/M16 peptidase-like"/>
    <property type="match status" value="4"/>
</dbReference>
<dbReference type="EMBL" id="UFQT01000316">
    <property type="protein sequence ID" value="SSX23141.1"/>
    <property type="molecule type" value="Genomic_DNA"/>
</dbReference>
<dbReference type="Pfam" id="PF00675">
    <property type="entry name" value="Peptidase_M16"/>
    <property type="match status" value="1"/>
</dbReference>
<feature type="coiled-coil region" evidence="1">
    <location>
        <begin position="462"/>
        <end position="505"/>
    </location>
</feature>
<dbReference type="InterPro" id="IPR011765">
    <property type="entry name" value="Pept_M16_N"/>
</dbReference>
<reference evidence="3" key="1">
    <citation type="submission" date="2018-04" db="EMBL/GenBank/DDBJ databases">
        <authorList>
            <person name="Go L.Y."/>
            <person name="Mitchell J.A."/>
        </authorList>
    </citation>
    <scope>NUCLEOTIDE SEQUENCE</scope>
    <source>
        <tissue evidence="3">Whole organism</tissue>
    </source>
</reference>
<dbReference type="PANTHER" id="PTHR43016:SF16">
    <property type="entry name" value="METALLOPROTEASE, PUTATIVE (AFU_ORTHOLOGUE AFUA_4G07610)-RELATED"/>
    <property type="match status" value="1"/>
</dbReference>
<name>A0A336M1D2_CULSO</name>
<sequence>MSESFSLTASVQVNEEIVVDWYRSNDTGLTVILARMKGPVLHAYFVVPTEPTDNSGTPHALEHLIFGGSDNYPYKGVLDIMANRYLSYGCEANTKKDHTCYMLDIACNQGLNKLLPVYLDHILFPLLTNYCFTTEIYHINGEAKEGGVVHTELLAKEYDCNALVMLEIYRKLYPDTGYAFDAHGLANDLRSESNVDIIREYHSKYYRPNNLTVFISGMVSPEEIFTALEPIESKIKEKGDVEPFENKWNTDISPLEETVIEQIEYPSDEETAGSVFIAWRGPNSITEHETFVACTILLKYLCCGTISPIQRNMLEIDDPFATHISVEFYEHAQAMFIIKLSGVKVEKIDEIDAKFMEILSGIADQGSDEEIDMKRMEILIQSEFTDELNNLERQPYLTVFQKILPTMIYAQENVNEDLLKERFFYDGLTVEMLAKTKDDWLELLQKYFIDGKHVTIQAVPSLEKLQQLTEEEQNRLETLKSELDEENLASKQAELEEAIAKNEENPPEELITAAELLASAEIKFLWSLRYCSSRGTNPPGINLQKMPVYTEAYDLSTNFIYLTVTFNTDCVPTELRLYLPLFIDLIINSPIEIDDELMSVQDMTALREKDLISLSAYIGILDEGTYSFLPYSNHLQFSIQVEMEDYEIGITWLHNILYKTKFISERIKICATKLMNTMIEMKRDEHMVSRQLLDAMFYDPTSNIRLHSVLKQRQFLTEVLSKIEEGDEVGGVIEQLNFLRDIVMNPNNNIAVHIATDWSKLATLEKELVEPWYDLFPGIDLDEVPKKLHVLPDFVFFDLLPLEDNSNGVIVGRRSAKSTYLYQAVRAINDFRDLDLPALIVFLQYLTQPEGAIWRSLRGRGLAYDYSMNIYPNEGLLKLSICQSNDIVAAYRVMKGIIEAQLQENVEWNESLVESAKSTSIYNAVNTEGTIAQLVMRSLIVGFQEVPYDWNKVFIKKLQKVTIESLNEVGQKYLTKLFTEDARISCVCPIDKKEEIQEGIAELGVHLQIEPSLNESILAKF</sequence>
<dbReference type="PANTHER" id="PTHR43016">
    <property type="entry name" value="PRESEQUENCE PROTEASE"/>
    <property type="match status" value="1"/>
</dbReference>
<dbReference type="FunFam" id="3.30.830.10:FF:000015">
    <property type="entry name" value="Putative zinc metalloprotease"/>
    <property type="match status" value="1"/>
</dbReference>
<dbReference type="InterPro" id="IPR007863">
    <property type="entry name" value="Peptidase_M16_C"/>
</dbReference>
<evidence type="ECO:0000313" key="3">
    <source>
        <dbReference type="EMBL" id="SSX02770.1"/>
    </source>
</evidence>
<dbReference type="OMA" id="WEGFARI"/>
<dbReference type="InterPro" id="IPR011249">
    <property type="entry name" value="Metalloenz_LuxS/M16"/>
</dbReference>
<evidence type="ECO:0000259" key="2">
    <source>
        <dbReference type="SMART" id="SM01264"/>
    </source>
</evidence>
<keyword evidence="1" id="KW-0175">Coiled coil</keyword>
<dbReference type="GO" id="GO:0046872">
    <property type="term" value="F:metal ion binding"/>
    <property type="evidence" value="ECO:0007669"/>
    <property type="project" value="InterPro"/>
</dbReference>
<dbReference type="SMART" id="SM01264">
    <property type="entry name" value="M16C_associated"/>
    <property type="match status" value="1"/>
</dbReference>
<proteinExistence type="predicted"/>
<dbReference type="Pfam" id="PF05193">
    <property type="entry name" value="Peptidase_M16_C"/>
    <property type="match status" value="1"/>
</dbReference>